<comment type="caution">
    <text evidence="2">The sequence shown here is derived from an EMBL/GenBank/DDBJ whole genome shotgun (WGS) entry which is preliminary data.</text>
</comment>
<evidence type="ECO:0000313" key="3">
    <source>
        <dbReference type="Proteomes" id="UP001174691"/>
    </source>
</evidence>
<keyword evidence="3" id="KW-1185">Reference proteome</keyword>
<feature type="region of interest" description="Disordered" evidence="1">
    <location>
        <begin position="698"/>
        <end position="725"/>
    </location>
</feature>
<dbReference type="EMBL" id="JANBVN010000091">
    <property type="protein sequence ID" value="KAJ9145245.1"/>
    <property type="molecule type" value="Genomic_DNA"/>
</dbReference>
<feature type="compositionally biased region" description="Polar residues" evidence="1">
    <location>
        <begin position="89"/>
        <end position="98"/>
    </location>
</feature>
<organism evidence="2 3">
    <name type="scientific">Coniochaeta hoffmannii</name>
    <dbReference type="NCBI Taxonomy" id="91930"/>
    <lineage>
        <taxon>Eukaryota</taxon>
        <taxon>Fungi</taxon>
        <taxon>Dikarya</taxon>
        <taxon>Ascomycota</taxon>
        <taxon>Pezizomycotina</taxon>
        <taxon>Sordariomycetes</taxon>
        <taxon>Sordariomycetidae</taxon>
        <taxon>Coniochaetales</taxon>
        <taxon>Coniochaetaceae</taxon>
        <taxon>Coniochaeta</taxon>
    </lineage>
</organism>
<feature type="compositionally biased region" description="Acidic residues" evidence="1">
    <location>
        <begin position="494"/>
        <end position="529"/>
    </location>
</feature>
<name>A0AA38VEY2_9PEZI</name>
<gene>
    <name evidence="2" type="ORF">NKR19_g6142</name>
</gene>
<sequence length="812" mass="90073">MGDRSSPGVDVGQRCHIQRPAKRFGPHALKEIKEYVFGLSPNETPPPFDDLDLFLVIGEEDGPWADDEFVTTTLASAGPATAGAAPIQPSDTSETSQEGEGYDGIDPSTGYPRVPHVARTRSNLTVLSQRYNLYFAAYQDKIYVYQPQRPPQILPPVSLILRPPESVLARMTGGVQDRRFPHQMNYITVGDLGNLEILLLAFDDGDVVAYYTHHIAQAIARCNLPVGRNITRLISQPLPFFHECVGSSAWGLAIHKDSRLIAVSSNRHEVTVFAFALRSRENGTDEHIQQSPEPWLARGVLHLERHFRSRTRTWRIVLPTGHDGRMPPHNIPSIAFLDDEHGNADKVVAANINGNTWLLDIWNVGGRGTATFIRQTSVAGSAGRQDPGWSVLVLPNSSFKPAMSNQAAMGLPPAQILGLGTSLGEGIKNYVWLDITASLRHVKDLAADPNLFLRRRHGTRYVSLSGGTTNIWQFASLPALGNNTHSIADVAPLLEDEEDEEEDDDDDDDDDDEEEEEEEEEEDGDDDEDHSPALSDTQSPESRQRSMIGDITTDTFKPEQEPQLGFELGLTIVPRMAQVCQPSTTRKLRDFVQLSSVREQARSTPCHNQLPSHVSRNFSIMKATISSVELMSLDSKSASVLCYDVLPHHNHHNRQPTPWDLSRNISERISMYHHIPDLGLVILGSLAGRVAVLSLTRPPERHSFGPSGSDAAKASSSRGPPAREGARIRRAFRVEAVLPRKAEEDKNLRPWCTLHGIAVSPAPDHRTEGLRSTVPGGGWRPRAWRLILHYVDHTILMYDIAKHEEHGEVLIF</sequence>
<evidence type="ECO:0000256" key="1">
    <source>
        <dbReference type="SAM" id="MobiDB-lite"/>
    </source>
</evidence>
<feature type="region of interest" description="Disordered" evidence="1">
    <location>
        <begin position="79"/>
        <end position="113"/>
    </location>
</feature>
<dbReference type="Proteomes" id="UP001174691">
    <property type="component" value="Unassembled WGS sequence"/>
</dbReference>
<dbReference type="AlphaFoldDB" id="A0AA38VEY2"/>
<proteinExistence type="predicted"/>
<evidence type="ECO:0000313" key="2">
    <source>
        <dbReference type="EMBL" id="KAJ9145245.1"/>
    </source>
</evidence>
<feature type="region of interest" description="Disordered" evidence="1">
    <location>
        <begin position="493"/>
        <end position="547"/>
    </location>
</feature>
<reference evidence="2" key="1">
    <citation type="submission" date="2022-07" db="EMBL/GenBank/DDBJ databases">
        <title>Fungi with potential for degradation of polypropylene.</title>
        <authorList>
            <person name="Gostincar C."/>
        </authorList>
    </citation>
    <scope>NUCLEOTIDE SEQUENCE</scope>
    <source>
        <strain evidence="2">EXF-13287</strain>
    </source>
</reference>
<dbReference type="InterPro" id="IPR014839">
    <property type="entry name" value="Crt10"/>
</dbReference>
<dbReference type="Pfam" id="PF08728">
    <property type="entry name" value="CRT10"/>
    <property type="match status" value="1"/>
</dbReference>
<accession>A0AA38VEY2</accession>
<protein>
    <submittedName>
        <fullName evidence="2">Uncharacterized protein</fullName>
    </submittedName>
</protein>